<organism evidence="4 5">
    <name type="scientific">Stylophora pistillata</name>
    <name type="common">Smooth cauliflower coral</name>
    <dbReference type="NCBI Taxonomy" id="50429"/>
    <lineage>
        <taxon>Eukaryota</taxon>
        <taxon>Metazoa</taxon>
        <taxon>Cnidaria</taxon>
        <taxon>Anthozoa</taxon>
        <taxon>Hexacorallia</taxon>
        <taxon>Scleractinia</taxon>
        <taxon>Astrocoeniina</taxon>
        <taxon>Pocilloporidae</taxon>
        <taxon>Stylophora</taxon>
    </lineage>
</organism>
<feature type="domain" description="Integrase catalytic" evidence="3">
    <location>
        <begin position="437"/>
        <end position="590"/>
    </location>
</feature>
<gene>
    <name evidence="4" type="primary">K02A2.6</name>
    <name evidence="4" type="ORF">AWC38_SpisGene20440</name>
</gene>
<dbReference type="PANTHER" id="PTHR37984">
    <property type="entry name" value="PROTEIN CBG26694"/>
    <property type="match status" value="1"/>
</dbReference>
<dbReference type="InterPro" id="IPR041588">
    <property type="entry name" value="Integrase_H2C2"/>
</dbReference>
<dbReference type="CDD" id="cd00096">
    <property type="entry name" value="Ig"/>
    <property type="match status" value="1"/>
</dbReference>
<dbReference type="InterPro" id="IPR013783">
    <property type="entry name" value="Ig-like_fold"/>
</dbReference>
<dbReference type="InterPro" id="IPR036397">
    <property type="entry name" value="RNaseH_sf"/>
</dbReference>
<dbReference type="EMBL" id="LSMT01000659">
    <property type="protein sequence ID" value="PFX15341.1"/>
    <property type="molecule type" value="Genomic_DNA"/>
</dbReference>
<dbReference type="FunFam" id="1.10.340.70:FF:000003">
    <property type="entry name" value="Protein CBG25708"/>
    <property type="match status" value="1"/>
</dbReference>
<dbReference type="GO" id="GO:0003676">
    <property type="term" value="F:nucleic acid binding"/>
    <property type="evidence" value="ECO:0007669"/>
    <property type="project" value="InterPro"/>
</dbReference>
<sequence length="621" mass="70853">MLTSAKGLIPLQSKMSQYANVFRLDKKAKEEDLPRTFEDHVKFVEELVAFLSSPEEKALERTGERNTNGPNVTIPRMRPTILPHSAGIADQPYQHANGDWVSSHLLDRICFEITPTMKEVLKTQVVFLNRTSTLWCPVEGAPAPYVVWKKNGVVVQNSTSVRYQFLVAAENNANYSCEIRRNEKISRREISLTIEIQGYGGSAETTKNDEKVTLNCQRLDTAEKMWSPARFKGENFLKKRHFEKILEAGRVLQSYSGESIIVVTQTTPLQAIYSFKLQKAYYSHYWYTEFVESLVIIIIARKVELGDQVNAAWEKMPNCVIKDASDPELASLRQYILGGDWSQCKMTAYVCVKDELCVLGKLVLRGTRIVVPEALRGEVLRLAHEGHQGIVKMKARLRTKVWWPKIDSDAERMCKSCHGCQVVGELQVPEPLKRVKPPTGPWQDIAIDLLGPLPTGESLLVVVDYYSRFYEVAIMRSTEAKRVVDVLTQIFSRYGFPFTLKSDNGPQFCCEEFEKFLSDHGIELLTSPPLWPQVNGHVERQNRTLLKSLKVAHFEGKNWREELQKFLLAYRTTPKTSTGVTPAFLMFGRELKTKLPELRCAGNLLDEGVRDRDWNHKLVHK</sequence>
<protein>
    <submittedName>
        <fullName evidence="4">Uncharacterized protein K02A2.6</fullName>
    </submittedName>
</protein>
<evidence type="ECO:0000313" key="4">
    <source>
        <dbReference type="EMBL" id="PFX15341.1"/>
    </source>
</evidence>
<dbReference type="InterPro" id="IPR050951">
    <property type="entry name" value="Retrovirus_Pol_polyprotein"/>
</dbReference>
<dbReference type="FunFam" id="3.30.420.10:FF:000063">
    <property type="entry name" value="Retrovirus-related Pol polyprotein from transposon 297-like Protein"/>
    <property type="match status" value="1"/>
</dbReference>
<dbReference type="SUPFAM" id="SSF48726">
    <property type="entry name" value="Immunoglobulin"/>
    <property type="match status" value="1"/>
</dbReference>
<name>A0A2B4RCG2_STYPI</name>
<reference evidence="5" key="1">
    <citation type="journal article" date="2017" name="bioRxiv">
        <title>Comparative analysis of the genomes of Stylophora pistillata and Acropora digitifera provides evidence for extensive differences between species of corals.</title>
        <authorList>
            <person name="Voolstra C.R."/>
            <person name="Li Y."/>
            <person name="Liew Y.J."/>
            <person name="Baumgarten S."/>
            <person name="Zoccola D."/>
            <person name="Flot J.-F."/>
            <person name="Tambutte S."/>
            <person name="Allemand D."/>
            <person name="Aranda M."/>
        </authorList>
    </citation>
    <scope>NUCLEOTIDE SEQUENCE [LARGE SCALE GENOMIC DNA]</scope>
</reference>
<keyword evidence="5" id="KW-1185">Reference proteome</keyword>
<dbReference type="PANTHER" id="PTHR37984:SF11">
    <property type="entry name" value="INTEGRASE CATALYTIC DOMAIN-CONTAINING PROTEIN"/>
    <property type="match status" value="1"/>
</dbReference>
<evidence type="ECO:0000259" key="2">
    <source>
        <dbReference type="PROSITE" id="PS50835"/>
    </source>
</evidence>
<dbReference type="Gene3D" id="3.30.420.10">
    <property type="entry name" value="Ribonuclease H-like superfamily/Ribonuclease H"/>
    <property type="match status" value="1"/>
</dbReference>
<proteinExistence type="predicted"/>
<dbReference type="SUPFAM" id="SSF53098">
    <property type="entry name" value="Ribonuclease H-like"/>
    <property type="match status" value="1"/>
</dbReference>
<dbReference type="PROSITE" id="PS50994">
    <property type="entry name" value="INTEGRASE"/>
    <property type="match status" value="1"/>
</dbReference>
<dbReference type="Gene3D" id="2.60.40.10">
    <property type="entry name" value="Immunoglobulins"/>
    <property type="match status" value="1"/>
</dbReference>
<dbReference type="InterPro" id="IPR001584">
    <property type="entry name" value="Integrase_cat-core"/>
</dbReference>
<evidence type="ECO:0000313" key="5">
    <source>
        <dbReference type="Proteomes" id="UP000225706"/>
    </source>
</evidence>
<dbReference type="PROSITE" id="PS50835">
    <property type="entry name" value="IG_LIKE"/>
    <property type="match status" value="1"/>
</dbReference>
<feature type="domain" description="Ig-like" evidence="2">
    <location>
        <begin position="115"/>
        <end position="193"/>
    </location>
</feature>
<dbReference type="Pfam" id="PF17921">
    <property type="entry name" value="Integrase_H2C2"/>
    <property type="match status" value="1"/>
</dbReference>
<dbReference type="OrthoDB" id="5976044at2759"/>
<dbReference type="AlphaFoldDB" id="A0A2B4RCG2"/>
<dbReference type="Proteomes" id="UP000225706">
    <property type="component" value="Unassembled WGS sequence"/>
</dbReference>
<dbReference type="InterPro" id="IPR036179">
    <property type="entry name" value="Ig-like_dom_sf"/>
</dbReference>
<evidence type="ECO:0000259" key="3">
    <source>
        <dbReference type="PROSITE" id="PS50994"/>
    </source>
</evidence>
<dbReference type="InterPro" id="IPR012337">
    <property type="entry name" value="RNaseH-like_sf"/>
</dbReference>
<accession>A0A2B4RCG2</accession>
<dbReference type="InterPro" id="IPR007110">
    <property type="entry name" value="Ig-like_dom"/>
</dbReference>
<feature type="region of interest" description="Disordered" evidence="1">
    <location>
        <begin position="58"/>
        <end position="77"/>
    </location>
</feature>
<evidence type="ECO:0000256" key="1">
    <source>
        <dbReference type="SAM" id="MobiDB-lite"/>
    </source>
</evidence>
<comment type="caution">
    <text evidence="4">The sequence shown here is derived from an EMBL/GenBank/DDBJ whole genome shotgun (WGS) entry which is preliminary data.</text>
</comment>
<dbReference type="Gene3D" id="1.10.340.70">
    <property type="match status" value="1"/>
</dbReference>
<dbReference type="GO" id="GO:0015074">
    <property type="term" value="P:DNA integration"/>
    <property type="evidence" value="ECO:0007669"/>
    <property type="project" value="InterPro"/>
</dbReference>
<dbReference type="Pfam" id="PF13895">
    <property type="entry name" value="Ig_2"/>
    <property type="match status" value="1"/>
</dbReference>
<dbReference type="Pfam" id="PF00665">
    <property type="entry name" value="rve"/>
    <property type="match status" value="1"/>
</dbReference>